<protein>
    <submittedName>
        <fullName evidence="2">GNAT family N-acetyltransferase</fullName>
    </submittedName>
    <submittedName>
        <fullName evidence="3">Histone acetyltransferase</fullName>
    </submittedName>
</protein>
<reference evidence="2" key="3">
    <citation type="submission" date="2022-11" db="EMBL/GenBank/DDBJ databases">
        <title>Role of the vibriolysin VemA secreted by the emergent pathogen Vibrio europaeus in the colonization of Manila clam mucus.</title>
        <authorList>
            <person name="Martinez C."/>
            <person name="Rodriguez S."/>
            <person name="Vences A."/>
            <person name="Barja J.L."/>
            <person name="Toranzo A.E."/>
            <person name="Dubert J."/>
        </authorList>
    </citation>
    <scope>NUCLEOTIDE SEQUENCE</scope>
    <source>
        <strain evidence="2">3454</strain>
    </source>
</reference>
<keyword evidence="7" id="KW-1185">Reference proteome</keyword>
<evidence type="ECO:0000313" key="3">
    <source>
        <dbReference type="EMBL" id="OAM97623.1"/>
    </source>
</evidence>
<organism evidence="3 5">
    <name type="scientific">Vibrio europaeus</name>
    <dbReference type="NCBI Taxonomy" id="300876"/>
    <lineage>
        <taxon>Bacteria</taxon>
        <taxon>Pseudomonadati</taxon>
        <taxon>Pseudomonadota</taxon>
        <taxon>Gammaproteobacteria</taxon>
        <taxon>Vibrionales</taxon>
        <taxon>Vibrionaceae</taxon>
        <taxon>Vibrio</taxon>
        <taxon>Vibrio oreintalis group</taxon>
    </lineage>
</organism>
<dbReference type="OrthoDB" id="5522469at2"/>
<feature type="domain" description="N-acetyltransferase" evidence="1">
    <location>
        <begin position="3"/>
        <end position="145"/>
    </location>
</feature>
<dbReference type="InterPro" id="IPR016181">
    <property type="entry name" value="Acyl_CoA_acyltransferase"/>
</dbReference>
<accession>A0A178J667</accession>
<dbReference type="AlphaFoldDB" id="A0A178J667"/>
<evidence type="ECO:0000313" key="5">
    <source>
        <dbReference type="Proteomes" id="UP000094761"/>
    </source>
</evidence>
<dbReference type="EMBL" id="LUAX01000007">
    <property type="protein sequence ID" value="OAM97623.1"/>
    <property type="molecule type" value="Genomic_DNA"/>
</dbReference>
<reference evidence="4 6" key="2">
    <citation type="submission" date="2020-05" db="EMBL/GenBank/DDBJ databases">
        <title>First description outside Europe of the emergent pathogen for shellfish aquaculture Vibrio europaeus.</title>
        <authorList>
            <person name="Dubert J."/>
            <person name="Rojas R."/>
        </authorList>
    </citation>
    <scope>NUCLEOTIDE SEQUENCE [LARGE SCALE GENOMIC DNA]</scope>
    <source>
        <strain evidence="4 6">NPI-1</strain>
    </source>
</reference>
<evidence type="ECO:0000259" key="1">
    <source>
        <dbReference type="PROSITE" id="PS51186"/>
    </source>
</evidence>
<sequence>MNISLRPALESDIDFLVDLRNATMRDYLEQVGMPISLDDYLNRIQYKFECAQIITLDQVPIGLFKAEYQADQNLWYLIQIQIHPGYQNASIGSRLVKNLIEKAQASQSRVGLSVIKTNPAYQLYQRLGFKKISETEYEYNLELKA</sequence>
<reference evidence="3 5" key="1">
    <citation type="submission" date="2016-03" db="EMBL/GenBank/DDBJ databases">
        <title>Draft genome sequence of the Vibrio tubiashii subs. europaeus.</title>
        <authorList>
            <person name="Spinard E."/>
            <person name="Dubert J."/>
            <person name="Nelson D.R."/>
            <person name="Barja J.L."/>
        </authorList>
    </citation>
    <scope>NUCLEOTIDE SEQUENCE [LARGE SCALE GENOMIC DNA]</scope>
    <source>
        <strain evidence="5">PP-638</strain>
        <strain evidence="3">PP2-638</strain>
    </source>
</reference>
<name>A0A178J667_9VIBR</name>
<dbReference type="Gene3D" id="3.40.630.30">
    <property type="match status" value="1"/>
</dbReference>
<dbReference type="Proteomes" id="UP000094761">
    <property type="component" value="Unassembled WGS sequence"/>
</dbReference>
<keyword evidence="3" id="KW-0808">Transferase</keyword>
<evidence type="ECO:0000313" key="7">
    <source>
        <dbReference type="Proteomes" id="UP001150001"/>
    </source>
</evidence>
<dbReference type="CDD" id="cd04301">
    <property type="entry name" value="NAT_SF"/>
    <property type="match status" value="1"/>
</dbReference>
<dbReference type="GeneID" id="78077805"/>
<dbReference type="EMBL" id="JAPFIT010000010">
    <property type="protein sequence ID" value="MDC5739526.1"/>
    <property type="molecule type" value="Genomic_DNA"/>
</dbReference>
<dbReference type="RefSeq" id="WP_069668809.1">
    <property type="nucleotide sequence ID" value="NZ_CP053543.1"/>
</dbReference>
<dbReference type="GO" id="GO:0016747">
    <property type="term" value="F:acyltransferase activity, transferring groups other than amino-acyl groups"/>
    <property type="evidence" value="ECO:0007669"/>
    <property type="project" value="InterPro"/>
</dbReference>
<proteinExistence type="predicted"/>
<dbReference type="PROSITE" id="PS51186">
    <property type="entry name" value="GNAT"/>
    <property type="match status" value="1"/>
</dbReference>
<dbReference type="Proteomes" id="UP001150001">
    <property type="component" value="Unassembled WGS sequence"/>
</dbReference>
<gene>
    <name evidence="3" type="ORF">AZ468_18965</name>
    <name evidence="4" type="ORF">HOO69_25025</name>
    <name evidence="2" type="ORF">OPW20_05580</name>
</gene>
<dbReference type="InterPro" id="IPR000182">
    <property type="entry name" value="GNAT_dom"/>
</dbReference>
<dbReference type="EMBL" id="CP053543">
    <property type="protein sequence ID" value="QJY39772.1"/>
    <property type="molecule type" value="Genomic_DNA"/>
</dbReference>
<dbReference type="Proteomes" id="UP000501443">
    <property type="component" value="Chromosome 2"/>
</dbReference>
<evidence type="ECO:0000313" key="4">
    <source>
        <dbReference type="EMBL" id="QJY39772.1"/>
    </source>
</evidence>
<evidence type="ECO:0000313" key="2">
    <source>
        <dbReference type="EMBL" id="MDC5739526.1"/>
    </source>
</evidence>
<evidence type="ECO:0000313" key="6">
    <source>
        <dbReference type="Proteomes" id="UP000501443"/>
    </source>
</evidence>
<dbReference type="Pfam" id="PF00583">
    <property type="entry name" value="Acetyltransf_1"/>
    <property type="match status" value="1"/>
</dbReference>
<dbReference type="SUPFAM" id="SSF55729">
    <property type="entry name" value="Acyl-CoA N-acyltransferases (Nat)"/>
    <property type="match status" value="1"/>
</dbReference>